<dbReference type="AlphaFoldDB" id="A0AAV7ZDH2"/>
<feature type="compositionally biased region" description="Basic residues" evidence="1">
    <location>
        <begin position="827"/>
        <end position="844"/>
    </location>
</feature>
<dbReference type="SMART" id="SM01349">
    <property type="entry name" value="TOG"/>
    <property type="match status" value="1"/>
</dbReference>
<dbReference type="SMART" id="SM01190">
    <property type="entry name" value="EMP24_GP25L"/>
    <property type="match status" value="1"/>
</dbReference>
<dbReference type="GO" id="GO:0000278">
    <property type="term" value="P:mitotic cell cycle"/>
    <property type="evidence" value="ECO:0007669"/>
    <property type="project" value="UniProtKB-ARBA"/>
</dbReference>
<evidence type="ECO:0000313" key="5">
    <source>
        <dbReference type="Proteomes" id="UP001146793"/>
    </source>
</evidence>
<dbReference type="PANTHER" id="PTHR21567">
    <property type="entry name" value="CLASP"/>
    <property type="match status" value="1"/>
</dbReference>
<dbReference type="Proteomes" id="UP001146793">
    <property type="component" value="Unassembled WGS sequence"/>
</dbReference>
<dbReference type="SUPFAM" id="SSF48371">
    <property type="entry name" value="ARM repeat"/>
    <property type="match status" value="1"/>
</dbReference>
<feature type="compositionally biased region" description="Basic and acidic residues" evidence="1">
    <location>
        <begin position="811"/>
        <end position="826"/>
    </location>
</feature>
<dbReference type="InterPro" id="IPR034085">
    <property type="entry name" value="TOG"/>
</dbReference>
<feature type="compositionally biased region" description="Basic residues" evidence="1">
    <location>
        <begin position="752"/>
        <end position="764"/>
    </location>
</feature>
<dbReference type="GO" id="GO:0000226">
    <property type="term" value="P:microtubule cytoskeleton organization"/>
    <property type="evidence" value="ECO:0007669"/>
    <property type="project" value="UniProtKB-ARBA"/>
</dbReference>
<feature type="chain" id="PRO_5043675689" evidence="2">
    <location>
        <begin position="19"/>
        <end position="1175"/>
    </location>
</feature>
<dbReference type="PANTHER" id="PTHR21567:SF9">
    <property type="entry name" value="CLIP-ASSOCIATING PROTEIN"/>
    <property type="match status" value="1"/>
</dbReference>
<sequence length="1175" mass="137329">MKIKNILFFICLLGIVTALQFDIGQREEKCIYEEIEHDSLVTGDFELMEPILLHPQIIIYNPQKQIIQKKETNQPGKFAFHTDQTGDYHFCFSTKRPQPTLGQGSSQRISFNYKYGIAARDYEDIAKKEHLGPLEREIRKMQDQVLEIHTDIIYAKGREEEMRNTNESTNSRVMWFSILSILVLFTTDLNAKLEICKDLITYMRNGETLKRTEVHNSMRLFLSVFSSTHSKSKALKNILELFVEFLKTESNYSKEHTKRILLFIEKRVTHLKDPESVCELLYQIIAILMGLNGTKIVLSLIGNWFESTKKEKKLAILRSYESVISLDFPNISYHKYLKFFFRFLVDENKEIRTKTKEILKNLFLLFGNTFLTEFKEETKTNEQKQIYQNFTKELKQNLAQTPIKHSKNQSTHKKPRSRSKPRSKIQSSKEMNLSLKKTPLKTQFSGRKNSSMRKKKKQLVPFDWESISQKIEPSFVDSEFRLEKVLANMKYTFENEKGEGWEKRIAAMIKLESLLNGGVSKYESFPQLLKSLLNSLSEQLKDLRSQIIKQCCFLIAHLSRRLGLKFKEHFLYLFRSLFALVSVTVQVISESVDLCIRQLILHTPTSEIIPLINSHLNSKNKIQRTRCIEYLLLTLRNCTTNKLSHYSETLFQIISQSLHDADSETRRFSRMLFWEYKTHFPQLGEKLKNEQDQTTIKNLINLQMTPIKKRQNQRQFSSRKKKKHFKCKTLNESDLKTIQKKYGNLNLNKKNTNSRKKRKTKRSLSHLPLNTPTKSSIKNKTPSKNFNNNFKLRTPRTSNKSRSISSSKKKIPIDSTKKILKFETKRTPRSNKKMKNRRNSANKRKSYDYSTFQKTKNGNNNNPQKANQTPKKTKKDILIERNTISFSLNNTVEKKKKTIKPPKKSSVNTSTNSKRPKAKRGIPTNRNNNRNLKTKLKLRPKELSSKQLKLFISKVLKNIHLQKNLSQHLSMIIKLTKKNNHPKDFWEQYLLTILGQLFKSLHNPDRIVRMEIISCLSSILQTQASICNRSTSDIITLFLNSFESTQHIYVQLLLPFLPTLVNNLDTKLIIQQTLNSFENYQKNISVIEISINLLMPICPLLNSQDLGRDFGLLINYLKKYIKHSTASIRKSVILLLVQFKLAFGMQFEKKYLSTGLTDSELKLIHIYSSTSHRMK</sequence>
<feature type="compositionally biased region" description="Polar residues" evidence="1">
    <location>
        <begin position="768"/>
        <end position="797"/>
    </location>
</feature>
<dbReference type="InterPro" id="IPR024395">
    <property type="entry name" value="CLASP_N_dom"/>
</dbReference>
<feature type="region of interest" description="Disordered" evidence="1">
    <location>
        <begin position="889"/>
        <end position="931"/>
    </location>
</feature>
<dbReference type="InterPro" id="IPR016024">
    <property type="entry name" value="ARM-type_fold"/>
</dbReference>
<organism evidence="4 5">
    <name type="scientific">Anaeramoeba flamelloides</name>
    <dbReference type="NCBI Taxonomy" id="1746091"/>
    <lineage>
        <taxon>Eukaryota</taxon>
        <taxon>Metamonada</taxon>
        <taxon>Anaeramoebidae</taxon>
        <taxon>Anaeramoeba</taxon>
    </lineage>
</organism>
<reference evidence="4" key="1">
    <citation type="submission" date="2022-08" db="EMBL/GenBank/DDBJ databases">
        <title>Novel sulphate-reducing endosymbionts in the free-living metamonad Anaeramoeba.</title>
        <authorList>
            <person name="Jerlstrom-Hultqvist J."/>
            <person name="Cepicka I."/>
            <person name="Gallot-Lavallee L."/>
            <person name="Salas-Leiva D."/>
            <person name="Curtis B.A."/>
            <person name="Zahonova K."/>
            <person name="Pipaliya S."/>
            <person name="Dacks J."/>
            <person name="Roger A.J."/>
        </authorList>
    </citation>
    <scope>NUCLEOTIDE SEQUENCE</scope>
    <source>
        <strain evidence="4">Busselton2</strain>
    </source>
</reference>
<dbReference type="PROSITE" id="PS50866">
    <property type="entry name" value="GOLD"/>
    <property type="match status" value="1"/>
</dbReference>
<feature type="compositionally biased region" description="Basic residues" evidence="1">
    <location>
        <begin position="894"/>
        <end position="903"/>
    </location>
</feature>
<name>A0AAV7ZDH2_9EUKA</name>
<feature type="compositionally biased region" description="Low complexity" evidence="1">
    <location>
        <begin position="904"/>
        <end position="913"/>
    </location>
</feature>
<proteinExistence type="predicted"/>
<keyword evidence="2" id="KW-0732">Signal</keyword>
<protein>
    <submittedName>
        <fullName evidence="4">Clip-associating protein</fullName>
    </submittedName>
</protein>
<dbReference type="Pfam" id="PF01105">
    <property type="entry name" value="EMP24_GP25L"/>
    <property type="match status" value="1"/>
</dbReference>
<evidence type="ECO:0000256" key="1">
    <source>
        <dbReference type="SAM" id="MobiDB-lite"/>
    </source>
</evidence>
<feature type="region of interest" description="Disordered" evidence="1">
    <location>
        <begin position="400"/>
        <end position="452"/>
    </location>
</feature>
<dbReference type="InterPro" id="IPR011989">
    <property type="entry name" value="ARM-like"/>
</dbReference>
<comment type="caution">
    <text evidence="4">The sequence shown here is derived from an EMBL/GenBank/DDBJ whole genome shotgun (WGS) entry which is preliminary data.</text>
</comment>
<gene>
    <name evidence="4" type="ORF">M0812_16969</name>
</gene>
<dbReference type="Pfam" id="PF12348">
    <property type="entry name" value="CLASP_N"/>
    <property type="match status" value="1"/>
</dbReference>
<feature type="region of interest" description="Disordered" evidence="1">
    <location>
        <begin position="708"/>
        <end position="727"/>
    </location>
</feature>
<feature type="domain" description="GOLD" evidence="3">
    <location>
        <begin position="28"/>
        <end position="115"/>
    </location>
</feature>
<feature type="compositionally biased region" description="Basic residues" evidence="1">
    <location>
        <begin position="404"/>
        <end position="423"/>
    </location>
</feature>
<dbReference type="GO" id="GO:0005819">
    <property type="term" value="C:spindle"/>
    <property type="evidence" value="ECO:0007669"/>
    <property type="project" value="UniProtKB-ARBA"/>
</dbReference>
<dbReference type="GO" id="GO:0008017">
    <property type="term" value="F:microtubule binding"/>
    <property type="evidence" value="ECO:0007669"/>
    <property type="project" value="TreeGrafter"/>
</dbReference>
<dbReference type="Gene3D" id="1.25.10.10">
    <property type="entry name" value="Leucine-rich Repeat Variant"/>
    <property type="match status" value="3"/>
</dbReference>
<dbReference type="EMBL" id="JANTQA010000033">
    <property type="protein sequence ID" value="KAJ3437799.1"/>
    <property type="molecule type" value="Genomic_DNA"/>
</dbReference>
<feature type="region of interest" description="Disordered" evidence="1">
    <location>
        <begin position="744"/>
        <end position="877"/>
    </location>
</feature>
<feature type="signal peptide" evidence="2">
    <location>
        <begin position="1"/>
        <end position="18"/>
    </location>
</feature>
<dbReference type="GO" id="GO:0005881">
    <property type="term" value="C:cytoplasmic microtubule"/>
    <property type="evidence" value="ECO:0007669"/>
    <property type="project" value="TreeGrafter"/>
</dbReference>
<accession>A0AAV7ZDH2</accession>
<feature type="compositionally biased region" description="Polar residues" evidence="1">
    <location>
        <begin position="440"/>
        <end position="449"/>
    </location>
</feature>
<evidence type="ECO:0000256" key="2">
    <source>
        <dbReference type="SAM" id="SignalP"/>
    </source>
</evidence>
<feature type="compositionally biased region" description="Low complexity" evidence="1">
    <location>
        <begin position="853"/>
        <end position="870"/>
    </location>
</feature>
<evidence type="ECO:0000313" key="4">
    <source>
        <dbReference type="EMBL" id="KAJ3437799.1"/>
    </source>
</evidence>
<evidence type="ECO:0000259" key="3">
    <source>
        <dbReference type="PROSITE" id="PS50866"/>
    </source>
</evidence>
<dbReference type="InterPro" id="IPR009038">
    <property type="entry name" value="GOLD_dom"/>
</dbReference>